<organism evidence="3 4">
    <name type="scientific">Microbacterium hydrocarbonoxydans</name>
    <dbReference type="NCBI Taxonomy" id="273678"/>
    <lineage>
        <taxon>Bacteria</taxon>
        <taxon>Bacillati</taxon>
        <taxon>Actinomycetota</taxon>
        <taxon>Actinomycetes</taxon>
        <taxon>Micrococcales</taxon>
        <taxon>Microbacteriaceae</taxon>
        <taxon>Microbacterium</taxon>
    </lineage>
</organism>
<dbReference type="PROSITE" id="PS51257">
    <property type="entry name" value="PROKAR_LIPOPROTEIN"/>
    <property type="match status" value="1"/>
</dbReference>
<dbReference type="OrthoDB" id="3628931at2"/>
<accession>A0A1H4LD52</accession>
<dbReference type="RefSeq" id="WP_060926122.1">
    <property type="nucleotide sequence ID" value="NZ_FNSQ01000005.1"/>
</dbReference>
<reference evidence="4" key="1">
    <citation type="submission" date="2016-10" db="EMBL/GenBank/DDBJ databases">
        <authorList>
            <person name="Varghese N."/>
            <person name="Submissions S."/>
        </authorList>
    </citation>
    <scope>NUCLEOTIDE SEQUENCE [LARGE SCALE GENOMIC DNA]</scope>
    <source>
        <strain evidence="4">DSM 16089</strain>
    </source>
</reference>
<feature type="domain" description="Septum formation-related" evidence="2">
    <location>
        <begin position="63"/>
        <end position="156"/>
    </location>
</feature>
<gene>
    <name evidence="3" type="ORF">SAMN04489807_1750</name>
</gene>
<feature type="signal peptide" evidence="1">
    <location>
        <begin position="1"/>
        <end position="18"/>
    </location>
</feature>
<dbReference type="Proteomes" id="UP000183750">
    <property type="component" value="Unassembled WGS sequence"/>
</dbReference>
<keyword evidence="1" id="KW-0732">Signal</keyword>
<evidence type="ECO:0000256" key="1">
    <source>
        <dbReference type="SAM" id="SignalP"/>
    </source>
</evidence>
<evidence type="ECO:0000313" key="4">
    <source>
        <dbReference type="Proteomes" id="UP000183750"/>
    </source>
</evidence>
<sequence length="171" mass="17898">MMKLRTRRALALAGSAVALSVALTGCSALNGILGGGSGDADRDEETGEVTESANIDIFSLKLGDCIMESATGLLEDIDVVPCAEAHDQEVYYEITMDDGDFSEEDVDAASQECIGDAYTSFVGVAYDASTLNVTTIAPTKDTWEGLNDRVIQCIIFDPAGQTTGSLKGAAK</sequence>
<evidence type="ECO:0000259" key="2">
    <source>
        <dbReference type="Pfam" id="PF13845"/>
    </source>
</evidence>
<dbReference type="Pfam" id="PF13845">
    <property type="entry name" value="Septum_form"/>
    <property type="match status" value="1"/>
</dbReference>
<keyword evidence="4" id="KW-1185">Reference proteome</keyword>
<protein>
    <recommendedName>
        <fullName evidence="2">Septum formation-related domain-containing protein</fullName>
    </recommendedName>
</protein>
<dbReference type="AlphaFoldDB" id="A0A1H4LD52"/>
<evidence type="ECO:0000313" key="3">
    <source>
        <dbReference type="EMBL" id="SEB68670.1"/>
    </source>
</evidence>
<name>A0A1H4LD52_9MICO</name>
<dbReference type="InterPro" id="IPR026004">
    <property type="entry name" value="Septum_form"/>
</dbReference>
<proteinExistence type="predicted"/>
<feature type="chain" id="PRO_5039091587" description="Septum formation-related domain-containing protein" evidence="1">
    <location>
        <begin position="19"/>
        <end position="171"/>
    </location>
</feature>
<dbReference type="EMBL" id="FNSQ01000005">
    <property type="protein sequence ID" value="SEB68670.1"/>
    <property type="molecule type" value="Genomic_DNA"/>
</dbReference>